<keyword evidence="5" id="KW-0410">Iron transport</keyword>
<name>A0A4Y8L070_9BACT</name>
<keyword evidence="10 15" id="KW-0798">TonB box</keyword>
<dbReference type="PROSITE" id="PS52016">
    <property type="entry name" value="TONB_DEPENDENT_REC_3"/>
    <property type="match status" value="1"/>
</dbReference>
<evidence type="ECO:0000256" key="16">
    <source>
        <dbReference type="SAM" id="SignalP"/>
    </source>
</evidence>
<evidence type="ECO:0000256" key="11">
    <source>
        <dbReference type="ARBA" id="ARBA00023136"/>
    </source>
</evidence>
<dbReference type="RefSeq" id="WP_134436447.1">
    <property type="nucleotide sequence ID" value="NZ_SOML01000006.1"/>
</dbReference>
<dbReference type="Proteomes" id="UP000297861">
    <property type="component" value="Unassembled WGS sequence"/>
</dbReference>
<dbReference type="InterPro" id="IPR010105">
    <property type="entry name" value="TonB_sidphr_rcpt"/>
</dbReference>
<evidence type="ECO:0000256" key="12">
    <source>
        <dbReference type="ARBA" id="ARBA00023170"/>
    </source>
</evidence>
<comment type="caution">
    <text evidence="19">The sequence shown here is derived from an EMBL/GenBank/DDBJ whole genome shotgun (WGS) entry which is preliminary data.</text>
</comment>
<keyword evidence="4 14" id="KW-1134">Transmembrane beta strand</keyword>
<keyword evidence="13 14" id="KW-0998">Cell outer membrane</keyword>
<dbReference type="STRING" id="1121485.GCA_000426485_00487"/>
<evidence type="ECO:0000256" key="10">
    <source>
        <dbReference type="ARBA" id="ARBA00023077"/>
    </source>
</evidence>
<dbReference type="CDD" id="cd01347">
    <property type="entry name" value="ligand_gated_channel"/>
    <property type="match status" value="1"/>
</dbReference>
<dbReference type="GO" id="GO:0038023">
    <property type="term" value="F:signaling receptor activity"/>
    <property type="evidence" value="ECO:0007669"/>
    <property type="project" value="InterPro"/>
</dbReference>
<dbReference type="GO" id="GO:0009279">
    <property type="term" value="C:cell outer membrane"/>
    <property type="evidence" value="ECO:0007669"/>
    <property type="project" value="UniProtKB-SubCell"/>
</dbReference>
<evidence type="ECO:0000256" key="6">
    <source>
        <dbReference type="ARBA" id="ARBA00022692"/>
    </source>
</evidence>
<dbReference type="SUPFAM" id="SSF56935">
    <property type="entry name" value="Porins"/>
    <property type="match status" value="1"/>
</dbReference>
<dbReference type="InterPro" id="IPR008969">
    <property type="entry name" value="CarboxyPept-like_regulatory"/>
</dbReference>
<keyword evidence="6 14" id="KW-0812">Transmembrane</keyword>
<feature type="domain" description="TonB-dependent receptor-like beta-barrel" evidence="17">
    <location>
        <begin position="316"/>
        <end position="765"/>
    </location>
</feature>
<dbReference type="PANTHER" id="PTHR32552">
    <property type="entry name" value="FERRICHROME IRON RECEPTOR-RELATED"/>
    <property type="match status" value="1"/>
</dbReference>
<keyword evidence="8" id="KW-0408">Iron</keyword>
<evidence type="ECO:0000259" key="17">
    <source>
        <dbReference type="Pfam" id="PF00593"/>
    </source>
</evidence>
<dbReference type="InterPro" id="IPR012910">
    <property type="entry name" value="Plug_dom"/>
</dbReference>
<comment type="subcellular location">
    <subcellularLocation>
        <location evidence="1 14">Cell outer membrane</location>
        <topology evidence="1 14">Multi-pass membrane protein</topology>
    </subcellularLocation>
</comment>
<dbReference type="OrthoDB" id="9775095at2"/>
<evidence type="ECO:0000256" key="8">
    <source>
        <dbReference type="ARBA" id="ARBA00023004"/>
    </source>
</evidence>
<keyword evidence="12 19" id="KW-0675">Receptor</keyword>
<dbReference type="Pfam" id="PF13715">
    <property type="entry name" value="CarbopepD_reg_2"/>
    <property type="match status" value="1"/>
</dbReference>
<evidence type="ECO:0000256" key="3">
    <source>
        <dbReference type="ARBA" id="ARBA00022448"/>
    </source>
</evidence>
<evidence type="ECO:0000256" key="5">
    <source>
        <dbReference type="ARBA" id="ARBA00022496"/>
    </source>
</evidence>
<dbReference type="NCBIfam" id="TIGR01783">
    <property type="entry name" value="TonB-siderophor"/>
    <property type="match status" value="1"/>
</dbReference>
<dbReference type="Gene3D" id="2.40.170.20">
    <property type="entry name" value="TonB-dependent receptor, beta-barrel domain"/>
    <property type="match status" value="1"/>
</dbReference>
<comment type="similarity">
    <text evidence="2 14 15">Belongs to the TonB-dependent receptor family.</text>
</comment>
<dbReference type="Pfam" id="PF00593">
    <property type="entry name" value="TonB_dep_Rec_b-barrel"/>
    <property type="match status" value="1"/>
</dbReference>
<dbReference type="InterPro" id="IPR000531">
    <property type="entry name" value="Beta-barrel_TonB"/>
</dbReference>
<feature type="chain" id="PRO_5021255381" evidence="16">
    <location>
        <begin position="22"/>
        <end position="793"/>
    </location>
</feature>
<evidence type="ECO:0000313" key="19">
    <source>
        <dbReference type="EMBL" id="TFD96065.1"/>
    </source>
</evidence>
<dbReference type="SUPFAM" id="SSF49464">
    <property type="entry name" value="Carboxypeptidase regulatory domain-like"/>
    <property type="match status" value="1"/>
</dbReference>
<dbReference type="PANTHER" id="PTHR32552:SF68">
    <property type="entry name" value="FERRICHROME OUTER MEMBRANE TRANSPORTER_PHAGE RECEPTOR"/>
    <property type="match status" value="1"/>
</dbReference>
<keyword evidence="20" id="KW-1185">Reference proteome</keyword>
<evidence type="ECO:0000256" key="15">
    <source>
        <dbReference type="RuleBase" id="RU003357"/>
    </source>
</evidence>
<evidence type="ECO:0000256" key="2">
    <source>
        <dbReference type="ARBA" id="ARBA00009810"/>
    </source>
</evidence>
<dbReference type="InterPro" id="IPR036942">
    <property type="entry name" value="Beta-barrel_TonB_sf"/>
</dbReference>
<keyword evidence="11 14" id="KW-0472">Membrane</keyword>
<evidence type="ECO:0000256" key="1">
    <source>
        <dbReference type="ARBA" id="ARBA00004571"/>
    </source>
</evidence>
<dbReference type="Gene3D" id="2.170.130.10">
    <property type="entry name" value="TonB-dependent receptor, plug domain"/>
    <property type="match status" value="1"/>
</dbReference>
<dbReference type="InterPro" id="IPR037066">
    <property type="entry name" value="Plug_dom_sf"/>
</dbReference>
<protein>
    <submittedName>
        <fullName evidence="19">TonB-dependent siderophore receptor</fullName>
    </submittedName>
</protein>
<dbReference type="GO" id="GO:0015891">
    <property type="term" value="P:siderophore transport"/>
    <property type="evidence" value="ECO:0007669"/>
    <property type="project" value="InterPro"/>
</dbReference>
<reference evidence="19 20" key="1">
    <citation type="submission" date="2019-03" db="EMBL/GenBank/DDBJ databases">
        <title>San Antonio Military Medical Center submission to MRSN (WRAIR), pending publication.</title>
        <authorList>
            <person name="Blyth D.M."/>
            <person name="Mccarthy S.L."/>
            <person name="Schall S.E."/>
            <person name="Stam J.A."/>
            <person name="Ong A.C."/>
            <person name="Mcgann P.T."/>
        </authorList>
    </citation>
    <scope>NUCLEOTIDE SEQUENCE [LARGE SCALE GENOMIC DNA]</scope>
    <source>
        <strain evidence="19 20">MRSN571793</strain>
    </source>
</reference>
<dbReference type="AlphaFoldDB" id="A0A4Y8L070"/>
<proteinExistence type="inferred from homology"/>
<keyword evidence="3 14" id="KW-0813">Transport</keyword>
<keyword evidence="9" id="KW-0406">Ion transport</keyword>
<evidence type="ECO:0000256" key="14">
    <source>
        <dbReference type="PROSITE-ProRule" id="PRU01360"/>
    </source>
</evidence>
<sequence length="793" mass="87069">MKNFRFFLILIGLITCTSAYSQNTGSFVSGTVVTPDKEPLENVSVAIEGTSNGALTDKDGKFRFIAPVGEYTLVVSSIEHKPYKKVVTLKRGENSFNVTLSTSDNELREVVVLNSAAKFSNKESEYIARLPIKFIENPQAYSVIGKDLIKEQVIVNFDDALKNSPGLDKLWSSTGRGGDGAAYFSLRGFATQPNMVNGLGGQTNGGLDPANIERIEILKGPSGTLFGSSLVSFGGLINVVTKKPYERFGGEFSYTVGSYGLNRISADVNTPLDKDHKILLRTNAAYQYENSFQDAGFKKTFFVAPSLTYIVNDKLSFNFNTEFYTSDGTNPLMVFLNRSRELEARTPKELGMDYKRSFTTNDITVQTPTVKLYGTMDYKISDQWTSQTAVSYSNRKSDGLYSYVMFQTEVKDDTLNRWVGDQNATTTTYDIQQNFIGDFKIGNLRNRLVAGIDYFTSKQNSSSTYILFDRLSSTGADPNYLNLSEAAVKAKLSGSAQSTSITNAGVYSAYVSDVLNVTDRLLVMASLRLDYFDNKGSLNVKTNATSGKYNQTALSPKFGAVYQILPDKLSVFANYMNGFKNVGSSTQPDGSVRTFKPQQANQMEGGLKATLFDGKLVGSISYYDIYVTKVTRPDPEQVGYTIQDGDMYSRGVELDITANPLPGLTIIAGYSHNDSKNEKTTTSEIGRRPVGAGPADLVNGWVSYTIQTGAVRGLGFGFGGNYAGENAITNSAATGKFIIPSYTILNATAFYNTGAFRFALKVDNIANKEYWKGWTTVEPQKLRQVIGNITFNF</sequence>
<evidence type="ECO:0000256" key="7">
    <source>
        <dbReference type="ARBA" id="ARBA00022729"/>
    </source>
</evidence>
<dbReference type="Gene3D" id="2.60.40.1120">
    <property type="entry name" value="Carboxypeptidase-like, regulatory domain"/>
    <property type="match status" value="1"/>
</dbReference>
<accession>A0A4Y8L070</accession>
<evidence type="ECO:0000313" key="20">
    <source>
        <dbReference type="Proteomes" id="UP000297861"/>
    </source>
</evidence>
<gene>
    <name evidence="19" type="ORF">E2605_10755</name>
</gene>
<evidence type="ECO:0000256" key="4">
    <source>
        <dbReference type="ARBA" id="ARBA00022452"/>
    </source>
</evidence>
<dbReference type="EMBL" id="SOML01000006">
    <property type="protein sequence ID" value="TFD96065.1"/>
    <property type="molecule type" value="Genomic_DNA"/>
</dbReference>
<dbReference type="Pfam" id="PF07715">
    <property type="entry name" value="Plug"/>
    <property type="match status" value="1"/>
</dbReference>
<feature type="domain" description="TonB-dependent receptor plug" evidence="18">
    <location>
        <begin position="136"/>
        <end position="229"/>
    </location>
</feature>
<keyword evidence="7 16" id="KW-0732">Signal</keyword>
<evidence type="ECO:0000256" key="9">
    <source>
        <dbReference type="ARBA" id="ARBA00023065"/>
    </source>
</evidence>
<dbReference type="InterPro" id="IPR039426">
    <property type="entry name" value="TonB-dep_rcpt-like"/>
</dbReference>
<feature type="signal peptide" evidence="16">
    <location>
        <begin position="1"/>
        <end position="21"/>
    </location>
</feature>
<dbReference type="GO" id="GO:0015344">
    <property type="term" value="F:siderophore uptake transmembrane transporter activity"/>
    <property type="evidence" value="ECO:0007669"/>
    <property type="project" value="TreeGrafter"/>
</dbReference>
<organism evidence="19 20">
    <name type="scientific">Dysgonomonas capnocytophagoides</name>
    <dbReference type="NCBI Taxonomy" id="45254"/>
    <lineage>
        <taxon>Bacteria</taxon>
        <taxon>Pseudomonadati</taxon>
        <taxon>Bacteroidota</taxon>
        <taxon>Bacteroidia</taxon>
        <taxon>Bacteroidales</taxon>
        <taxon>Dysgonomonadaceae</taxon>
        <taxon>Dysgonomonas</taxon>
    </lineage>
</organism>
<evidence type="ECO:0000256" key="13">
    <source>
        <dbReference type="ARBA" id="ARBA00023237"/>
    </source>
</evidence>
<evidence type="ECO:0000259" key="18">
    <source>
        <dbReference type="Pfam" id="PF07715"/>
    </source>
</evidence>